<evidence type="ECO:0000313" key="2">
    <source>
        <dbReference type="Proteomes" id="UP000789342"/>
    </source>
</evidence>
<dbReference type="Proteomes" id="UP000789342">
    <property type="component" value="Unassembled WGS sequence"/>
</dbReference>
<proteinExistence type="predicted"/>
<organism evidence="1 2">
    <name type="scientific">Acaulospora morrowiae</name>
    <dbReference type="NCBI Taxonomy" id="94023"/>
    <lineage>
        <taxon>Eukaryota</taxon>
        <taxon>Fungi</taxon>
        <taxon>Fungi incertae sedis</taxon>
        <taxon>Mucoromycota</taxon>
        <taxon>Glomeromycotina</taxon>
        <taxon>Glomeromycetes</taxon>
        <taxon>Diversisporales</taxon>
        <taxon>Acaulosporaceae</taxon>
        <taxon>Acaulospora</taxon>
    </lineage>
</organism>
<comment type="caution">
    <text evidence="1">The sequence shown here is derived from an EMBL/GenBank/DDBJ whole genome shotgun (WGS) entry which is preliminary data.</text>
</comment>
<protein>
    <submittedName>
        <fullName evidence="1">18499_t:CDS:1</fullName>
    </submittedName>
</protein>
<dbReference type="AlphaFoldDB" id="A0A9N9JHZ6"/>
<evidence type="ECO:0000313" key="1">
    <source>
        <dbReference type="EMBL" id="CAG8780060.1"/>
    </source>
</evidence>
<keyword evidence="2" id="KW-1185">Reference proteome</keyword>
<gene>
    <name evidence="1" type="ORF">AMORRO_LOCUS17245</name>
</gene>
<accession>A0A9N9JHZ6</accession>
<reference evidence="1" key="1">
    <citation type="submission" date="2021-06" db="EMBL/GenBank/DDBJ databases">
        <authorList>
            <person name="Kallberg Y."/>
            <person name="Tangrot J."/>
            <person name="Rosling A."/>
        </authorList>
    </citation>
    <scope>NUCLEOTIDE SEQUENCE</scope>
    <source>
        <strain evidence="1">CL551</strain>
    </source>
</reference>
<dbReference type="EMBL" id="CAJVPV010051958">
    <property type="protein sequence ID" value="CAG8780060.1"/>
    <property type="molecule type" value="Genomic_DNA"/>
</dbReference>
<name>A0A9N9JHZ6_9GLOM</name>
<feature type="non-terminal residue" evidence="1">
    <location>
        <position position="70"/>
    </location>
</feature>
<feature type="non-terminal residue" evidence="1">
    <location>
        <position position="1"/>
    </location>
</feature>
<sequence>GLHFVVLVSEQQRMLRLLVMLLVSSRSFPRELRPWTLSVEIEMRFLVRHGIFTSGVLWLDLIELLVLVGE</sequence>